<proteinExistence type="predicted"/>
<evidence type="ECO:0000313" key="3">
    <source>
        <dbReference type="EMBL" id="VFT80644.1"/>
    </source>
</evidence>
<dbReference type="EMBL" id="CAADRA010000607">
    <property type="protein sequence ID" value="VFT80644.1"/>
    <property type="molecule type" value="Genomic_DNA"/>
</dbReference>
<dbReference type="AlphaFoldDB" id="A0A485KC74"/>
<feature type="transmembrane region" description="Helical" evidence="1">
    <location>
        <begin position="41"/>
        <end position="62"/>
    </location>
</feature>
<dbReference type="Proteomes" id="UP000332933">
    <property type="component" value="Unassembled WGS sequence"/>
</dbReference>
<organism evidence="3 4">
    <name type="scientific">Aphanomyces stellatus</name>
    <dbReference type="NCBI Taxonomy" id="120398"/>
    <lineage>
        <taxon>Eukaryota</taxon>
        <taxon>Sar</taxon>
        <taxon>Stramenopiles</taxon>
        <taxon>Oomycota</taxon>
        <taxon>Saprolegniomycetes</taxon>
        <taxon>Saprolegniales</taxon>
        <taxon>Verrucalvaceae</taxon>
        <taxon>Aphanomyces</taxon>
    </lineage>
</organism>
<dbReference type="Gene3D" id="3.40.50.1820">
    <property type="entry name" value="alpha/beta hydrolase"/>
    <property type="match status" value="1"/>
</dbReference>
<reference evidence="3 4" key="1">
    <citation type="submission" date="2019-03" db="EMBL/GenBank/DDBJ databases">
        <authorList>
            <person name="Gaulin E."/>
            <person name="Dumas B."/>
        </authorList>
    </citation>
    <scope>NUCLEOTIDE SEQUENCE [LARGE SCALE GENOMIC DNA]</scope>
    <source>
        <strain evidence="3">CBS 568.67</strain>
    </source>
</reference>
<dbReference type="EMBL" id="VJMH01000607">
    <property type="protein sequence ID" value="KAF0715265.1"/>
    <property type="molecule type" value="Genomic_DNA"/>
</dbReference>
<dbReference type="InterPro" id="IPR029058">
    <property type="entry name" value="AB_hydrolase_fold"/>
</dbReference>
<dbReference type="PANTHER" id="PTHR22538:SF1">
    <property type="entry name" value="VWFD DOMAIN-CONTAINING PROTEIN"/>
    <property type="match status" value="1"/>
</dbReference>
<dbReference type="SUPFAM" id="SSF53474">
    <property type="entry name" value="alpha/beta-Hydrolases"/>
    <property type="match status" value="1"/>
</dbReference>
<gene>
    <name evidence="3" type="primary">Aste57867_3479</name>
    <name evidence="2" type="ORF">As57867_003469</name>
    <name evidence="3" type="ORF">ASTE57867_3479</name>
</gene>
<dbReference type="PANTHER" id="PTHR22538">
    <property type="entry name" value="CILIA- AND FLAGELLA-ASSOCIATED PROTEIN 74"/>
    <property type="match status" value="1"/>
</dbReference>
<accession>A0A485KC74</accession>
<name>A0A485KC74_9STRA</name>
<keyword evidence="4" id="KW-1185">Reference proteome</keyword>
<keyword evidence="1" id="KW-0812">Transmembrane</keyword>
<keyword evidence="1" id="KW-1133">Transmembrane helix</keyword>
<evidence type="ECO:0000313" key="4">
    <source>
        <dbReference type="Proteomes" id="UP000332933"/>
    </source>
</evidence>
<protein>
    <submittedName>
        <fullName evidence="3">Aste57867_3479 protein</fullName>
    </submittedName>
</protein>
<evidence type="ECO:0000313" key="2">
    <source>
        <dbReference type="EMBL" id="KAF0715265.1"/>
    </source>
</evidence>
<reference evidence="2" key="2">
    <citation type="submission" date="2019-06" db="EMBL/GenBank/DDBJ databases">
        <title>Genomics analysis of Aphanomyces spp. identifies a new class of oomycete effector associated with host adaptation.</title>
        <authorList>
            <person name="Gaulin E."/>
        </authorList>
    </citation>
    <scope>NUCLEOTIDE SEQUENCE</scope>
    <source>
        <strain evidence="2">CBS 578.67</strain>
    </source>
</reference>
<sequence>MPSSALDTELHSPTVAYEAAPPTPHEDVVAPTSRRSSRFRLALGLSVLCGVACVSIGALFVVRSTKPAKPDTHSLVSTLQNAAAIQVDVQALRPSMLLNGRSTATIYLVPRQQTATSETATSSLEFDAILTQRGETHTEEYVLLNGHGYWSILANDDDATQLSAGCLQPTQVPPMSLLQPSLTSSRIVGNVIVGDTAVDMSCDDGYLLEVAFAGEIFAWCASSTTSQLVHAKGSDLTLTLTYLSDLADVPTIQAPHLDEMCPTLDTTMPLAVAPQARATRAEATAQLESATCGCQGDMKPCLFLHGVGESSTQASTSTFAASWGSIENNSPCCSSLTFAHLDTVSRPWYDATLLQEFCDAALGAASNNNGNAVGDLILVTHSMGNLIAGGAVANNLCQLSNRVSWVSLAGPMTGSKTANLLEQKCNSGGWGNAAIKSILSLVGKCPAQPAYLSLKTQDTDNSYAQSQFAMAQTARQQHTTKKLLCGSSPTGLITVDSALQIVSQMSGFDNPNDGVVDLNSCTAGVGTNGFGNTYSSSNYYASVNHLDASFRNGDGWWGDDRKPVKWFECGL</sequence>
<keyword evidence="1" id="KW-0472">Membrane</keyword>
<evidence type="ECO:0000256" key="1">
    <source>
        <dbReference type="SAM" id="Phobius"/>
    </source>
</evidence>